<comment type="caution">
    <text evidence="5">The sequence shown here is derived from an EMBL/GenBank/DDBJ whole genome shotgun (WGS) entry which is preliminary data.</text>
</comment>
<keyword evidence="2" id="KW-0804">Transcription</keyword>
<dbReference type="Pfam" id="PF04967">
    <property type="entry name" value="HTH_10"/>
    <property type="match status" value="1"/>
</dbReference>
<dbReference type="AlphaFoldDB" id="A0A3P3R5S0"/>
<organism evidence="5 6">
    <name type="scientific">Halocatena pleomorpha</name>
    <dbReference type="NCBI Taxonomy" id="1785090"/>
    <lineage>
        <taxon>Archaea</taxon>
        <taxon>Methanobacteriati</taxon>
        <taxon>Methanobacteriota</taxon>
        <taxon>Stenosarchaea group</taxon>
        <taxon>Halobacteria</taxon>
        <taxon>Halobacteriales</taxon>
        <taxon>Natronomonadaceae</taxon>
        <taxon>Halocatena</taxon>
    </lineage>
</organism>
<evidence type="ECO:0000256" key="2">
    <source>
        <dbReference type="ARBA" id="ARBA00023163"/>
    </source>
</evidence>
<reference evidence="5 6" key="1">
    <citation type="submission" date="2018-11" db="EMBL/GenBank/DDBJ databases">
        <title>Taxonoimc description of Halomarina strain SPP-AMP-1.</title>
        <authorList>
            <person name="Pal Y."/>
            <person name="Srinivasana K."/>
            <person name="Verma A."/>
            <person name="Kumar P."/>
        </authorList>
    </citation>
    <scope>NUCLEOTIDE SEQUENCE [LARGE SCALE GENOMIC DNA]</scope>
    <source>
        <strain evidence="5 6">SPP-AMP-1</strain>
    </source>
</reference>
<gene>
    <name evidence="5" type="ORF">EIK79_15025</name>
</gene>
<dbReference type="InterPro" id="IPR007050">
    <property type="entry name" value="HTH_bacterioopsin"/>
</dbReference>
<name>A0A3P3R5S0_9EURY</name>
<dbReference type="OrthoDB" id="51502at2157"/>
<feature type="region of interest" description="Disordered" evidence="3">
    <location>
        <begin position="43"/>
        <end position="73"/>
    </location>
</feature>
<feature type="compositionally biased region" description="Low complexity" evidence="3">
    <location>
        <begin position="43"/>
        <end position="61"/>
    </location>
</feature>
<proteinExistence type="predicted"/>
<evidence type="ECO:0000256" key="3">
    <source>
        <dbReference type="SAM" id="MobiDB-lite"/>
    </source>
</evidence>
<evidence type="ECO:0000313" key="6">
    <source>
        <dbReference type="Proteomes" id="UP000282322"/>
    </source>
</evidence>
<dbReference type="Proteomes" id="UP000282322">
    <property type="component" value="Unassembled WGS sequence"/>
</dbReference>
<accession>A0A3P3R5S0</accession>
<protein>
    <recommendedName>
        <fullName evidence="4">HTH bat-type domain-containing protein</fullName>
    </recommendedName>
</protein>
<dbReference type="EMBL" id="RRCH01000033">
    <property type="protein sequence ID" value="RRJ28714.1"/>
    <property type="molecule type" value="Genomic_DNA"/>
</dbReference>
<feature type="domain" description="HTH bat-type" evidence="4">
    <location>
        <begin position="1"/>
        <end position="38"/>
    </location>
</feature>
<evidence type="ECO:0000313" key="5">
    <source>
        <dbReference type="EMBL" id="RRJ28714.1"/>
    </source>
</evidence>
<feature type="compositionally biased region" description="Gly residues" evidence="3">
    <location>
        <begin position="64"/>
        <end position="73"/>
    </location>
</feature>
<keyword evidence="6" id="KW-1185">Reference proteome</keyword>
<evidence type="ECO:0000259" key="4">
    <source>
        <dbReference type="Pfam" id="PF04967"/>
    </source>
</evidence>
<keyword evidence="1" id="KW-0805">Transcription regulation</keyword>
<sequence length="73" mass="7672">MGYFKVPRDVGLETVAETLDISHQALSERLRRAHQTLIGSTIGQQGVAQTTATAETTPTDGSVMSGGLGLPMD</sequence>
<evidence type="ECO:0000256" key="1">
    <source>
        <dbReference type="ARBA" id="ARBA00023015"/>
    </source>
</evidence>